<keyword evidence="4" id="KW-1185">Reference proteome</keyword>
<sequence length="263" mass="29098">MEQIPTPPASRHGSPSTEHGSNEVKSEQQLDHLQMLDDLLERYLHLLDQHQKLQADLGARLSSGFISLAQANFTCSPGRRYGADYYDERMKATRRVNLQEAASHSASGADSTPRKETLEKTSSTSGFQHSFAIESVTVEQPKERSETDDENESSSMEDTADAEDDGTQDAEESTSQAAASNMAANTPPAEAETDTRSKKAKRRFRSSDPIYWYGILLPLSLRSAQKSFTEAVEGRVSELANIVVEMRTVEQQIKKVRSAIGQE</sequence>
<dbReference type="InterPro" id="IPR040357">
    <property type="entry name" value="Vma22/CCDC115"/>
</dbReference>
<dbReference type="OrthoDB" id="408631at2759"/>
<feature type="compositionally biased region" description="Polar residues" evidence="2">
    <location>
        <begin position="173"/>
        <end position="184"/>
    </location>
</feature>
<protein>
    <recommendedName>
        <fullName evidence="1">Vacuolar ATPase assembly protein VMA22</fullName>
    </recommendedName>
</protein>
<dbReference type="OMA" id="GQDCYDE"/>
<dbReference type="RefSeq" id="XP_020057056.1">
    <property type="nucleotide sequence ID" value="XM_020204996.1"/>
</dbReference>
<gene>
    <name evidence="3" type="ORF">ASPACDRAFT_77609</name>
</gene>
<dbReference type="GO" id="GO:0070072">
    <property type="term" value="P:vacuolar proton-transporting V-type ATPase complex assembly"/>
    <property type="evidence" value="ECO:0007669"/>
    <property type="project" value="InterPro"/>
</dbReference>
<accession>A0A1L9WWU5</accession>
<dbReference type="PANTHER" id="PTHR31996">
    <property type="entry name" value="COILED-COIL DOMAIN-CONTAINING PROTEIN 115"/>
    <property type="match status" value="1"/>
</dbReference>
<dbReference type="GO" id="GO:1990871">
    <property type="term" value="C:Vma12-Vma22 assembly complex"/>
    <property type="evidence" value="ECO:0007669"/>
    <property type="project" value="TreeGrafter"/>
</dbReference>
<dbReference type="AlphaFoldDB" id="A0A1L9WWU5"/>
<dbReference type="GO" id="GO:0051082">
    <property type="term" value="F:unfolded protein binding"/>
    <property type="evidence" value="ECO:0007669"/>
    <property type="project" value="TreeGrafter"/>
</dbReference>
<feature type="region of interest" description="Disordered" evidence="2">
    <location>
        <begin position="1"/>
        <end position="27"/>
    </location>
</feature>
<organism evidence="3 4">
    <name type="scientific">Aspergillus aculeatus (strain ATCC 16872 / CBS 172.66 / WB 5094)</name>
    <dbReference type="NCBI Taxonomy" id="690307"/>
    <lineage>
        <taxon>Eukaryota</taxon>
        <taxon>Fungi</taxon>
        <taxon>Dikarya</taxon>
        <taxon>Ascomycota</taxon>
        <taxon>Pezizomycotina</taxon>
        <taxon>Eurotiomycetes</taxon>
        <taxon>Eurotiomycetidae</taxon>
        <taxon>Eurotiales</taxon>
        <taxon>Aspergillaceae</taxon>
        <taxon>Aspergillus</taxon>
        <taxon>Aspergillus subgen. Circumdati</taxon>
    </lineage>
</organism>
<evidence type="ECO:0000313" key="4">
    <source>
        <dbReference type="Proteomes" id="UP000184546"/>
    </source>
</evidence>
<feature type="compositionally biased region" description="Acidic residues" evidence="2">
    <location>
        <begin position="158"/>
        <end position="172"/>
    </location>
</feature>
<name>A0A1L9WWU5_ASPA1</name>
<feature type="region of interest" description="Disordered" evidence="2">
    <location>
        <begin position="99"/>
        <end position="202"/>
    </location>
</feature>
<evidence type="ECO:0000256" key="1">
    <source>
        <dbReference type="ARBA" id="ARBA00093634"/>
    </source>
</evidence>
<reference evidence="4" key="1">
    <citation type="journal article" date="2017" name="Genome Biol.">
        <title>Comparative genomics reveals high biological diversity and specific adaptations in the industrially and medically important fungal genus Aspergillus.</title>
        <authorList>
            <person name="de Vries R.P."/>
            <person name="Riley R."/>
            <person name="Wiebenga A."/>
            <person name="Aguilar-Osorio G."/>
            <person name="Amillis S."/>
            <person name="Uchima C.A."/>
            <person name="Anderluh G."/>
            <person name="Asadollahi M."/>
            <person name="Askin M."/>
            <person name="Barry K."/>
            <person name="Battaglia E."/>
            <person name="Bayram O."/>
            <person name="Benocci T."/>
            <person name="Braus-Stromeyer S.A."/>
            <person name="Caldana C."/>
            <person name="Canovas D."/>
            <person name="Cerqueira G.C."/>
            <person name="Chen F."/>
            <person name="Chen W."/>
            <person name="Choi C."/>
            <person name="Clum A."/>
            <person name="Dos Santos R.A."/>
            <person name="Damasio A.R."/>
            <person name="Diallinas G."/>
            <person name="Emri T."/>
            <person name="Fekete E."/>
            <person name="Flipphi M."/>
            <person name="Freyberg S."/>
            <person name="Gallo A."/>
            <person name="Gournas C."/>
            <person name="Habgood R."/>
            <person name="Hainaut M."/>
            <person name="Harispe M.L."/>
            <person name="Henrissat B."/>
            <person name="Hilden K.S."/>
            <person name="Hope R."/>
            <person name="Hossain A."/>
            <person name="Karabika E."/>
            <person name="Karaffa L."/>
            <person name="Karanyi Z."/>
            <person name="Krasevec N."/>
            <person name="Kuo A."/>
            <person name="Kusch H."/>
            <person name="LaButti K."/>
            <person name="Lagendijk E.L."/>
            <person name="Lapidus A."/>
            <person name="Levasseur A."/>
            <person name="Lindquist E."/>
            <person name="Lipzen A."/>
            <person name="Logrieco A.F."/>
            <person name="MacCabe A."/>
            <person name="Maekelae M.R."/>
            <person name="Malavazi I."/>
            <person name="Melin P."/>
            <person name="Meyer V."/>
            <person name="Mielnichuk N."/>
            <person name="Miskei M."/>
            <person name="Molnar A.P."/>
            <person name="Mule G."/>
            <person name="Ngan C.Y."/>
            <person name="Orejas M."/>
            <person name="Orosz E."/>
            <person name="Ouedraogo J.P."/>
            <person name="Overkamp K.M."/>
            <person name="Park H.-S."/>
            <person name="Perrone G."/>
            <person name="Piumi F."/>
            <person name="Punt P.J."/>
            <person name="Ram A.F."/>
            <person name="Ramon A."/>
            <person name="Rauscher S."/>
            <person name="Record E."/>
            <person name="Riano-Pachon D.M."/>
            <person name="Robert V."/>
            <person name="Roehrig J."/>
            <person name="Ruller R."/>
            <person name="Salamov A."/>
            <person name="Salih N.S."/>
            <person name="Samson R.A."/>
            <person name="Sandor E."/>
            <person name="Sanguinetti M."/>
            <person name="Schuetze T."/>
            <person name="Sepcic K."/>
            <person name="Shelest E."/>
            <person name="Sherlock G."/>
            <person name="Sophianopoulou V."/>
            <person name="Squina F.M."/>
            <person name="Sun H."/>
            <person name="Susca A."/>
            <person name="Todd R.B."/>
            <person name="Tsang A."/>
            <person name="Unkles S.E."/>
            <person name="van de Wiele N."/>
            <person name="van Rossen-Uffink D."/>
            <person name="Oliveira J.V."/>
            <person name="Vesth T.C."/>
            <person name="Visser J."/>
            <person name="Yu J.-H."/>
            <person name="Zhou M."/>
            <person name="Andersen M.R."/>
            <person name="Archer D.B."/>
            <person name="Baker S.E."/>
            <person name="Benoit I."/>
            <person name="Brakhage A.A."/>
            <person name="Braus G.H."/>
            <person name="Fischer R."/>
            <person name="Frisvad J.C."/>
            <person name="Goldman G.H."/>
            <person name="Houbraken J."/>
            <person name="Oakley B."/>
            <person name="Pocsi I."/>
            <person name="Scazzocchio C."/>
            <person name="Seiboth B."/>
            <person name="vanKuyk P.A."/>
            <person name="Wortman J."/>
            <person name="Dyer P.S."/>
            <person name="Grigoriev I.V."/>
        </authorList>
    </citation>
    <scope>NUCLEOTIDE SEQUENCE [LARGE SCALE GENOMIC DNA]</scope>
    <source>
        <strain evidence="4">ATCC 16872 / CBS 172.66 / WB 5094</strain>
    </source>
</reference>
<dbReference type="GeneID" id="30978810"/>
<dbReference type="Pfam" id="PF21730">
    <property type="entry name" value="Vma22_CCDC115"/>
    <property type="match status" value="1"/>
</dbReference>
<proteinExistence type="predicted"/>
<dbReference type="STRING" id="690307.A0A1L9WWU5"/>
<dbReference type="PANTHER" id="PTHR31996:SF2">
    <property type="entry name" value="COILED-COIL DOMAIN-CONTAINING PROTEIN 115"/>
    <property type="match status" value="1"/>
</dbReference>
<dbReference type="Proteomes" id="UP000184546">
    <property type="component" value="Unassembled WGS sequence"/>
</dbReference>
<feature type="compositionally biased region" description="Polar residues" evidence="2">
    <location>
        <begin position="100"/>
        <end position="110"/>
    </location>
</feature>
<dbReference type="EMBL" id="KV878975">
    <property type="protein sequence ID" value="OJK00717.1"/>
    <property type="molecule type" value="Genomic_DNA"/>
</dbReference>
<evidence type="ECO:0000256" key="2">
    <source>
        <dbReference type="SAM" id="MobiDB-lite"/>
    </source>
</evidence>
<evidence type="ECO:0000313" key="3">
    <source>
        <dbReference type="EMBL" id="OJK00717.1"/>
    </source>
</evidence>
<dbReference type="VEuPathDB" id="FungiDB:ASPACDRAFT_77609"/>